<comment type="similarity">
    <text evidence="2">Belongs to the glutamate-gated ion channel (TC 1.A.10.1) family.</text>
</comment>
<evidence type="ECO:0000313" key="11">
    <source>
        <dbReference type="EMBL" id="CAG7717036.1"/>
    </source>
</evidence>
<evidence type="ECO:0000256" key="5">
    <source>
        <dbReference type="ARBA" id="ARBA00022989"/>
    </source>
</evidence>
<protein>
    <recommendedName>
        <fullName evidence="10">Ionotropic glutamate receptor C-terminal domain-containing protein</fullName>
    </recommendedName>
</protein>
<dbReference type="OrthoDB" id="6117597at2759"/>
<comment type="caution">
    <text evidence="11">The sequence shown here is derived from an EMBL/GenBank/DDBJ whole genome shotgun (WGS) entry which is preliminary data.</text>
</comment>
<dbReference type="GO" id="GO:0050906">
    <property type="term" value="P:detection of stimulus involved in sensory perception"/>
    <property type="evidence" value="ECO:0007669"/>
    <property type="project" value="UniProtKB-ARBA"/>
</dbReference>
<dbReference type="EMBL" id="CAJVCH010042902">
    <property type="protein sequence ID" value="CAG7717036.1"/>
    <property type="molecule type" value="Genomic_DNA"/>
</dbReference>
<dbReference type="GO" id="GO:0015276">
    <property type="term" value="F:ligand-gated monoatomic ion channel activity"/>
    <property type="evidence" value="ECO:0007669"/>
    <property type="project" value="InterPro"/>
</dbReference>
<evidence type="ECO:0000256" key="6">
    <source>
        <dbReference type="ARBA" id="ARBA00023136"/>
    </source>
</evidence>
<accession>A0A8J2JAP1</accession>
<keyword evidence="8" id="KW-0325">Glycoprotein</keyword>
<evidence type="ECO:0000256" key="4">
    <source>
        <dbReference type="ARBA" id="ARBA00022692"/>
    </source>
</evidence>
<dbReference type="AlphaFoldDB" id="A0A8J2JAP1"/>
<feature type="domain" description="Ionotropic glutamate receptor C-terminal" evidence="10">
    <location>
        <begin position="279"/>
        <end position="529"/>
    </location>
</feature>
<evidence type="ECO:0000256" key="7">
    <source>
        <dbReference type="ARBA" id="ARBA00023170"/>
    </source>
</evidence>
<dbReference type="InterPro" id="IPR001320">
    <property type="entry name" value="Iontro_rcpt_C"/>
</dbReference>
<reference evidence="11" key="1">
    <citation type="submission" date="2021-06" db="EMBL/GenBank/DDBJ databases">
        <authorList>
            <person name="Hodson N. C."/>
            <person name="Mongue J. A."/>
            <person name="Jaron S. K."/>
        </authorList>
    </citation>
    <scope>NUCLEOTIDE SEQUENCE</scope>
</reference>
<keyword evidence="12" id="KW-1185">Reference proteome</keyword>
<evidence type="ECO:0000256" key="8">
    <source>
        <dbReference type="ARBA" id="ARBA00023180"/>
    </source>
</evidence>
<dbReference type="GO" id="GO:0005886">
    <property type="term" value="C:plasma membrane"/>
    <property type="evidence" value="ECO:0007669"/>
    <property type="project" value="UniProtKB-SubCell"/>
</dbReference>
<keyword evidence="7" id="KW-0675">Receptor</keyword>
<evidence type="ECO:0000256" key="1">
    <source>
        <dbReference type="ARBA" id="ARBA00004651"/>
    </source>
</evidence>
<name>A0A8J2JAP1_9HEXA</name>
<keyword evidence="5 9" id="KW-1133">Transmembrane helix</keyword>
<evidence type="ECO:0000313" key="12">
    <source>
        <dbReference type="Proteomes" id="UP000708208"/>
    </source>
</evidence>
<evidence type="ECO:0000256" key="9">
    <source>
        <dbReference type="SAM" id="Phobius"/>
    </source>
</evidence>
<sequence>MKNGRTSCRIKIVGNLETDFIQIILKQMTEYVTLETRSTGEAIENQVESYFGAPLHSSFCVNIVFLTTNSKQAFLEAVAMESRNRRLEMLHFIFLESQLFLQQIWQEKPVKRLKFKTGIITNSDGLILTQRETLVADSQQASIQRRLPQSYSNWNSIRNQHLSIVIFKLLPYILLDMDHKPIMGMTYDFIQTVSEIYNVSGVLDISLTKLRKSKNGSWEGVMGDLVTGKKDLLAGLGGISSRFEALDFSSTGAFTAVSFYVSHPKISVKWQAIVFPFDTTVWIVIFIFFIALIPLFYIHMKLRSSNDREPADKMYLAVVIPFSTLIESCPSIPNRARILTVITLFYALLVGQFYSSNLMSFLTFPEPEVVPQSFEDLSNRKDYTIYTIHVTGGTIEVFFNETKTETFTNIRERMINQKDFLKCAESAIFSPKTVCIGWPIAMDLVIGKNLTIHSTFNPLRTTDSISSIPVILGLQKNSKHFESVNSIVGWASDTGHFTKWRQLTLDNLKYTGSQWLKERRTSKLYQGLEKLAQEFHHVATKPFGMENVVLCFTTAIVGSFLASLAWLCEIVLSYNYDISIMHIFLKI</sequence>
<dbReference type="InterPro" id="IPR052192">
    <property type="entry name" value="Insect_Ionotropic_Sensory_Rcpt"/>
</dbReference>
<evidence type="ECO:0000256" key="3">
    <source>
        <dbReference type="ARBA" id="ARBA00022475"/>
    </source>
</evidence>
<keyword evidence="6 9" id="KW-0472">Membrane</keyword>
<dbReference type="PANTHER" id="PTHR42643">
    <property type="entry name" value="IONOTROPIC RECEPTOR 20A-RELATED"/>
    <property type="match status" value="1"/>
</dbReference>
<proteinExistence type="inferred from homology"/>
<gene>
    <name evidence="11" type="ORF">AFUS01_LOCUS6513</name>
</gene>
<dbReference type="Proteomes" id="UP000708208">
    <property type="component" value="Unassembled WGS sequence"/>
</dbReference>
<keyword evidence="3" id="KW-1003">Cell membrane</keyword>
<dbReference type="Pfam" id="PF00060">
    <property type="entry name" value="Lig_chan"/>
    <property type="match status" value="1"/>
</dbReference>
<evidence type="ECO:0000256" key="2">
    <source>
        <dbReference type="ARBA" id="ARBA00008685"/>
    </source>
</evidence>
<comment type="subcellular location">
    <subcellularLocation>
        <location evidence="1">Cell membrane</location>
        <topology evidence="1">Multi-pass membrane protein</topology>
    </subcellularLocation>
</comment>
<evidence type="ECO:0000259" key="10">
    <source>
        <dbReference type="Pfam" id="PF00060"/>
    </source>
</evidence>
<dbReference type="PANTHER" id="PTHR42643:SF42">
    <property type="entry name" value="IONOTROPIC GLUTAMATE RECEPTOR L-GLUTAMATE AND GLYCINE-BINDING DOMAIN-CONTAINING PROTEIN"/>
    <property type="match status" value="1"/>
</dbReference>
<feature type="transmembrane region" description="Helical" evidence="9">
    <location>
        <begin position="336"/>
        <end position="354"/>
    </location>
</feature>
<organism evidence="11 12">
    <name type="scientific">Allacma fusca</name>
    <dbReference type="NCBI Taxonomy" id="39272"/>
    <lineage>
        <taxon>Eukaryota</taxon>
        <taxon>Metazoa</taxon>
        <taxon>Ecdysozoa</taxon>
        <taxon>Arthropoda</taxon>
        <taxon>Hexapoda</taxon>
        <taxon>Collembola</taxon>
        <taxon>Symphypleona</taxon>
        <taxon>Sminthuridae</taxon>
        <taxon>Allacma</taxon>
    </lineage>
</organism>
<feature type="transmembrane region" description="Helical" evidence="9">
    <location>
        <begin position="279"/>
        <end position="298"/>
    </location>
</feature>
<keyword evidence="4 9" id="KW-0812">Transmembrane</keyword>